<dbReference type="InterPro" id="IPR018391">
    <property type="entry name" value="PQQ_b-propeller_rpt"/>
</dbReference>
<name>A0ABD5YUB0_9EURY</name>
<protein>
    <submittedName>
        <fullName evidence="3">PQQ-binding-like beta-propeller repeat protein</fullName>
    </submittedName>
</protein>
<dbReference type="SUPFAM" id="SSF50998">
    <property type="entry name" value="Quinoprotein alcohol dehydrogenase-like"/>
    <property type="match status" value="1"/>
</dbReference>
<evidence type="ECO:0000259" key="2">
    <source>
        <dbReference type="Pfam" id="PF13360"/>
    </source>
</evidence>
<dbReference type="Gene3D" id="2.130.10.10">
    <property type="entry name" value="YVTN repeat-like/Quinoprotein amine dehydrogenase"/>
    <property type="match status" value="2"/>
</dbReference>
<comment type="caution">
    <text evidence="3">The sequence shown here is derived from an EMBL/GenBank/DDBJ whole genome shotgun (WGS) entry which is preliminary data.</text>
</comment>
<keyword evidence="4" id="KW-1185">Reference proteome</keyword>
<accession>A0ABD5YUB0</accession>
<reference evidence="3 4" key="1">
    <citation type="journal article" date="2019" name="Int. J. Syst. Evol. Microbiol.">
        <title>The Global Catalogue of Microorganisms (GCM) 10K type strain sequencing project: providing services to taxonomists for standard genome sequencing and annotation.</title>
        <authorList>
            <consortium name="The Broad Institute Genomics Platform"/>
            <consortium name="The Broad Institute Genome Sequencing Center for Infectious Disease"/>
            <person name="Wu L."/>
            <person name="Ma J."/>
        </authorList>
    </citation>
    <scope>NUCLEOTIDE SEQUENCE [LARGE SCALE GENOMIC DNA]</scope>
    <source>
        <strain evidence="3 4">RDMS1</strain>
    </source>
</reference>
<dbReference type="PANTHER" id="PTHR34512">
    <property type="entry name" value="CELL SURFACE PROTEIN"/>
    <property type="match status" value="1"/>
</dbReference>
<dbReference type="InterPro" id="IPR002372">
    <property type="entry name" value="PQQ_rpt_dom"/>
</dbReference>
<feature type="region of interest" description="Disordered" evidence="1">
    <location>
        <begin position="49"/>
        <end position="77"/>
    </location>
</feature>
<organism evidence="3 4">
    <name type="scientific">Halocatena marina</name>
    <dbReference type="NCBI Taxonomy" id="2934937"/>
    <lineage>
        <taxon>Archaea</taxon>
        <taxon>Methanobacteriati</taxon>
        <taxon>Methanobacteriota</taxon>
        <taxon>Stenosarchaea group</taxon>
        <taxon>Halobacteria</taxon>
        <taxon>Halobacteriales</taxon>
        <taxon>Natronomonadaceae</taxon>
        <taxon>Halocatena</taxon>
    </lineage>
</organism>
<dbReference type="AlphaFoldDB" id="A0ABD5YUB0"/>
<sequence>MDRQGTHANMVPTSRRTVLRVLGIGTVAGTAGCVGSVNEFLESVQPHDYRRDAPVDDPSAPWPTLGANPQRTGAVRDLDAPPGDSFTRELTPVGLYPQAQPAVAGGTAYIGVDRRTTAHDDTEFSGVVAIDLDAEHPSQPVSWRAQDEEASPPLTPSVRGRVVFAPVGHGISALDARDGSLYWRNAVGGLTPAVVGDDCLTADSDGAIALNAVTGETRWTSEQTVAAPAGLAVVDDAVALACGDGGDGALYCFERADGTTRWRYDAVGESYATAITDGERAYAVNTDGILHAVELANGKQAWTYDSGGSSYERPTVMDGTVYVASTNGEQIAALDAASGEQRWMRHIGVGSSSAPVLTAETVFFTTSTQDGKRLFELDPVDGTEHRRHEVPENDYKSIQPVIGDGVVYLVAESPHRFQSCLYAVQ</sequence>
<proteinExistence type="predicted"/>
<feature type="domain" description="Pyrrolo-quinoline quinone repeat" evidence="2">
    <location>
        <begin position="247"/>
        <end position="411"/>
    </location>
</feature>
<dbReference type="InterPro" id="IPR011047">
    <property type="entry name" value="Quinoprotein_ADH-like_sf"/>
</dbReference>
<dbReference type="SMART" id="SM00564">
    <property type="entry name" value="PQQ"/>
    <property type="match status" value="5"/>
</dbReference>
<evidence type="ECO:0000256" key="1">
    <source>
        <dbReference type="SAM" id="MobiDB-lite"/>
    </source>
</evidence>
<evidence type="ECO:0000313" key="3">
    <source>
        <dbReference type="EMBL" id="MFC7192673.1"/>
    </source>
</evidence>
<dbReference type="EMBL" id="JBHTAX010000005">
    <property type="protein sequence ID" value="MFC7192673.1"/>
    <property type="molecule type" value="Genomic_DNA"/>
</dbReference>
<evidence type="ECO:0000313" key="4">
    <source>
        <dbReference type="Proteomes" id="UP001596417"/>
    </source>
</evidence>
<dbReference type="RefSeq" id="WP_264556673.1">
    <property type="nucleotide sequence ID" value="NZ_CP109981.1"/>
</dbReference>
<gene>
    <name evidence="3" type="ORF">ACFQL7_24605</name>
</gene>
<dbReference type="InterPro" id="IPR015943">
    <property type="entry name" value="WD40/YVTN_repeat-like_dom_sf"/>
</dbReference>
<dbReference type="GeneID" id="76202372"/>
<dbReference type="PANTHER" id="PTHR34512:SF30">
    <property type="entry name" value="OUTER MEMBRANE PROTEIN ASSEMBLY FACTOR BAMB"/>
    <property type="match status" value="1"/>
</dbReference>
<dbReference type="Proteomes" id="UP001596417">
    <property type="component" value="Unassembled WGS sequence"/>
</dbReference>
<dbReference type="PROSITE" id="PS51257">
    <property type="entry name" value="PROKAR_LIPOPROTEIN"/>
    <property type="match status" value="1"/>
</dbReference>
<feature type="domain" description="Pyrrolo-quinoline quinone repeat" evidence="2">
    <location>
        <begin position="142"/>
        <end position="244"/>
    </location>
</feature>
<dbReference type="Pfam" id="PF13360">
    <property type="entry name" value="PQQ_2"/>
    <property type="match status" value="2"/>
</dbReference>